<proteinExistence type="predicted"/>
<evidence type="ECO:0000313" key="3">
    <source>
        <dbReference type="Proteomes" id="UP000308697"/>
    </source>
</evidence>
<feature type="compositionally biased region" description="Basic residues" evidence="1">
    <location>
        <begin position="126"/>
        <end position="135"/>
    </location>
</feature>
<evidence type="ECO:0000256" key="1">
    <source>
        <dbReference type="SAM" id="MobiDB-lite"/>
    </source>
</evidence>
<dbReference type="RefSeq" id="WP_136744906.1">
    <property type="nucleotide sequence ID" value="NZ_SUMB01000021.1"/>
</dbReference>
<comment type="caution">
    <text evidence="2">The sequence shown here is derived from an EMBL/GenBank/DDBJ whole genome shotgun (WGS) entry which is preliminary data.</text>
</comment>
<feature type="compositionally biased region" description="Basic and acidic residues" evidence="1">
    <location>
        <begin position="100"/>
        <end position="115"/>
    </location>
</feature>
<name>A0A4U0MLM7_9ACTN</name>
<gene>
    <name evidence="2" type="ORF">FCH28_37435</name>
</gene>
<sequence length="135" mass="15106">MSSERQIQDEDLMDVAADPEQAHRLRKALKTLADNPNVGGKLQEMAREVLSGRIGMKDAIDTPAYMDAIGDRMGEIRRAAENQTMAEREASREQFATWQKKQEEEEDKERAERDGPSLNIVTGPRRSGRGGGHRG</sequence>
<evidence type="ECO:0000313" key="2">
    <source>
        <dbReference type="EMBL" id="TJZ41316.1"/>
    </source>
</evidence>
<feature type="region of interest" description="Disordered" evidence="1">
    <location>
        <begin position="82"/>
        <end position="135"/>
    </location>
</feature>
<reference evidence="2 3" key="1">
    <citation type="submission" date="2019-04" db="EMBL/GenBank/DDBJ databases">
        <title>Streptomyces piniterrae sp. nov., a heliquinomycin-producing actinomycete isolated from rhizosphere soil of Pinus yunnanensis.</title>
        <authorList>
            <person name="Zhuang X."/>
            <person name="Zhao J."/>
        </authorList>
    </citation>
    <scope>NUCLEOTIDE SEQUENCE [LARGE SCALE GENOMIC DNA]</scope>
    <source>
        <strain evidence="3">jys28</strain>
    </source>
</reference>
<keyword evidence="3" id="KW-1185">Reference proteome</keyword>
<dbReference type="Proteomes" id="UP000308697">
    <property type="component" value="Unassembled WGS sequence"/>
</dbReference>
<dbReference type="OrthoDB" id="3871167at2"/>
<dbReference type="AlphaFoldDB" id="A0A4U0MLM7"/>
<organism evidence="2 3">
    <name type="scientific">Streptomyces piniterrae</name>
    <dbReference type="NCBI Taxonomy" id="2571125"/>
    <lineage>
        <taxon>Bacteria</taxon>
        <taxon>Bacillati</taxon>
        <taxon>Actinomycetota</taxon>
        <taxon>Actinomycetes</taxon>
        <taxon>Kitasatosporales</taxon>
        <taxon>Streptomycetaceae</taxon>
        <taxon>Streptomyces</taxon>
    </lineage>
</organism>
<accession>A0A4U0MLM7</accession>
<protein>
    <submittedName>
        <fullName evidence="2">Uncharacterized protein</fullName>
    </submittedName>
</protein>
<dbReference type="EMBL" id="SUMB01000021">
    <property type="protein sequence ID" value="TJZ41316.1"/>
    <property type="molecule type" value="Genomic_DNA"/>
</dbReference>
<feature type="compositionally biased region" description="Basic and acidic residues" evidence="1">
    <location>
        <begin position="82"/>
        <end position="92"/>
    </location>
</feature>